<sequence>MSRPAAHFVGLTVEKLWSIEEELGEPDDVQEYFDDLLKILAQWRNNLMADEWRLRHYGRDYEKALKVVSDVWLQWNFRHKGNEVWLPESFDLPGVPQKGADR</sequence>
<dbReference type="Proteomes" id="UP000219072">
    <property type="component" value="Unassembled WGS sequence"/>
</dbReference>
<reference evidence="1 2" key="1">
    <citation type="submission" date="2017-09" db="EMBL/GenBank/DDBJ databases">
        <authorList>
            <person name="Ehlers B."/>
            <person name="Leendertz F.H."/>
        </authorList>
    </citation>
    <scope>NUCLEOTIDE SEQUENCE [LARGE SCALE GENOMIC DNA]</scope>
    <source>
        <strain evidence="1 2">CGMCC 4.7095</strain>
    </source>
</reference>
<organism evidence="1 2">
    <name type="scientific">Streptomyces zhaozhouensis</name>
    <dbReference type="NCBI Taxonomy" id="1300267"/>
    <lineage>
        <taxon>Bacteria</taxon>
        <taxon>Bacillati</taxon>
        <taxon>Actinomycetota</taxon>
        <taxon>Actinomycetes</taxon>
        <taxon>Kitasatosporales</taxon>
        <taxon>Streptomycetaceae</taxon>
        <taxon>Streptomyces</taxon>
    </lineage>
</organism>
<evidence type="ECO:0000313" key="2">
    <source>
        <dbReference type="Proteomes" id="UP000219072"/>
    </source>
</evidence>
<proteinExistence type="predicted"/>
<accession>A0A286DYC1</accession>
<evidence type="ECO:0000313" key="1">
    <source>
        <dbReference type="EMBL" id="SOD63655.1"/>
    </source>
</evidence>
<dbReference type="AlphaFoldDB" id="A0A286DYC1"/>
<protein>
    <submittedName>
        <fullName evidence="1">Uncharacterized protein</fullName>
    </submittedName>
</protein>
<keyword evidence="2" id="KW-1185">Reference proteome</keyword>
<name>A0A286DYC1_9ACTN</name>
<dbReference type="EMBL" id="OCNE01000012">
    <property type="protein sequence ID" value="SOD63655.1"/>
    <property type="molecule type" value="Genomic_DNA"/>
</dbReference>
<gene>
    <name evidence="1" type="ORF">SAMN06297387_1128</name>
</gene>